<evidence type="ECO:0000313" key="1">
    <source>
        <dbReference type="EMBL" id="PZV80345.1"/>
    </source>
</evidence>
<proteinExistence type="predicted"/>
<sequence>MIRRNLRVGIYFLFTLTFCTSDPKGVSKHTQDVEKIEIDLSKAREGKLSEFFEPEVEYIWLKDDSADAQLNAGLQKIFFHEDKIITLDIFGCRCIQIFDRSGNLLSKIRAYGEGPEKYLDFDDAIIVEDELLLLGVYPPKLMWFSLDGKFLREEKLEKRVSSGIYSEKTERYYFYSNTREPGDFFVRSVNESFKDSTAFFPFQEEGYFGNYPSRYNFLKLEGDIFLGMAFQDTIWQVKGGKFVPKLFFDFGKYAQSMGEMKRLSDLDPIQELDFINKKAKLYFIPHQWYLTETFFYSGFKYEESFFNVFYDRKSKESHVIKGRLQNDLDGGFDPYSILYQFEEGIVGFNVPGRDLFKVLQKKESELGQETFESYRKSLGRDWVQVAEDARESENPVLVIYSVKK</sequence>
<keyword evidence="2" id="KW-1185">Reference proteome</keyword>
<dbReference type="Proteomes" id="UP000248917">
    <property type="component" value="Unassembled WGS sequence"/>
</dbReference>
<name>A0A326RV72_9BACT</name>
<organism evidence="1 2">
    <name type="scientific">Algoriphagus aquaeductus</name>
    <dbReference type="NCBI Taxonomy" id="475299"/>
    <lineage>
        <taxon>Bacteria</taxon>
        <taxon>Pseudomonadati</taxon>
        <taxon>Bacteroidota</taxon>
        <taxon>Cytophagia</taxon>
        <taxon>Cytophagales</taxon>
        <taxon>Cyclobacteriaceae</taxon>
        <taxon>Algoriphagus</taxon>
    </lineage>
</organism>
<accession>A0A326RV72</accession>
<dbReference type="Pfam" id="PF17170">
    <property type="entry name" value="DUF5128"/>
    <property type="match status" value="1"/>
</dbReference>
<dbReference type="EMBL" id="QKTX01000012">
    <property type="protein sequence ID" value="PZV80345.1"/>
    <property type="molecule type" value="Genomic_DNA"/>
</dbReference>
<dbReference type="AlphaFoldDB" id="A0A326RV72"/>
<comment type="caution">
    <text evidence="1">The sequence shown here is derived from an EMBL/GenBank/DDBJ whole genome shotgun (WGS) entry which is preliminary data.</text>
</comment>
<evidence type="ECO:0000313" key="2">
    <source>
        <dbReference type="Proteomes" id="UP000248917"/>
    </source>
</evidence>
<dbReference type="OrthoDB" id="818842at2"/>
<reference evidence="1 2" key="1">
    <citation type="submission" date="2018-06" db="EMBL/GenBank/DDBJ databases">
        <title>Genomic Encyclopedia of Archaeal and Bacterial Type Strains, Phase II (KMG-II): from individual species to whole genera.</title>
        <authorList>
            <person name="Goeker M."/>
        </authorList>
    </citation>
    <scope>NUCLEOTIDE SEQUENCE [LARGE SCALE GENOMIC DNA]</scope>
    <source>
        <strain evidence="1 2">T4</strain>
    </source>
</reference>
<dbReference type="RefSeq" id="WP_111393908.1">
    <property type="nucleotide sequence ID" value="NZ_QKTX01000012.1"/>
</dbReference>
<protein>
    <submittedName>
        <fullName evidence="1">6-bladed beta-propeller protein</fullName>
    </submittedName>
</protein>
<gene>
    <name evidence="1" type="ORF">CLV31_112112</name>
</gene>